<dbReference type="Proteomes" id="UP000234323">
    <property type="component" value="Unassembled WGS sequence"/>
</dbReference>
<feature type="region of interest" description="Disordered" evidence="1">
    <location>
        <begin position="1"/>
        <end position="20"/>
    </location>
</feature>
<keyword evidence="4" id="KW-1185">Reference proteome</keyword>
<dbReference type="VEuPathDB" id="FungiDB:RhiirFUN_001988"/>
<dbReference type="AlphaFoldDB" id="A0A2I1GZ97"/>
<accession>A0A2I1GZ97</accession>
<dbReference type="OrthoDB" id="2347146at2759"/>
<name>A0A2I1GZ97_9GLOM</name>
<dbReference type="EMBL" id="LLXI01001106">
    <property type="protein sequence ID" value="PKY51931.1"/>
    <property type="molecule type" value="Genomic_DNA"/>
</dbReference>
<gene>
    <name evidence="3" type="ORF">RhiirA4_469259</name>
</gene>
<keyword evidence="2" id="KW-0812">Transmembrane</keyword>
<feature type="transmembrane region" description="Helical" evidence="2">
    <location>
        <begin position="65"/>
        <end position="86"/>
    </location>
</feature>
<keyword evidence="2" id="KW-0472">Membrane</keyword>
<evidence type="ECO:0000256" key="1">
    <source>
        <dbReference type="SAM" id="MobiDB-lite"/>
    </source>
</evidence>
<evidence type="ECO:0000313" key="4">
    <source>
        <dbReference type="Proteomes" id="UP000234323"/>
    </source>
</evidence>
<feature type="transmembrane region" description="Helical" evidence="2">
    <location>
        <begin position="98"/>
        <end position="116"/>
    </location>
</feature>
<protein>
    <submittedName>
        <fullName evidence="3">Uncharacterized protein</fullName>
    </submittedName>
</protein>
<comment type="caution">
    <text evidence="3">The sequence shown here is derived from an EMBL/GenBank/DDBJ whole genome shotgun (WGS) entry which is preliminary data.</text>
</comment>
<evidence type="ECO:0000256" key="2">
    <source>
        <dbReference type="SAM" id="Phobius"/>
    </source>
</evidence>
<dbReference type="VEuPathDB" id="FungiDB:RhiirFUN_001987"/>
<proteinExistence type="predicted"/>
<dbReference type="VEuPathDB" id="FungiDB:FUN_001960"/>
<reference evidence="3 4" key="1">
    <citation type="submission" date="2015-10" db="EMBL/GenBank/DDBJ databases">
        <title>Genome analyses suggest a sexual origin of heterokaryosis in a supposedly ancient asexual fungus.</title>
        <authorList>
            <person name="Ropars J."/>
            <person name="Sedzielewska K."/>
            <person name="Noel J."/>
            <person name="Charron P."/>
            <person name="Farinelli L."/>
            <person name="Marton T."/>
            <person name="Kruger M."/>
            <person name="Pelin A."/>
            <person name="Brachmann A."/>
            <person name="Corradi N."/>
        </authorList>
    </citation>
    <scope>NUCLEOTIDE SEQUENCE [LARGE SCALE GENOMIC DNA]</scope>
    <source>
        <strain evidence="3 4">A4</strain>
    </source>
</reference>
<organism evidence="3 4">
    <name type="scientific">Rhizophagus irregularis</name>
    <dbReference type="NCBI Taxonomy" id="588596"/>
    <lineage>
        <taxon>Eukaryota</taxon>
        <taxon>Fungi</taxon>
        <taxon>Fungi incertae sedis</taxon>
        <taxon>Mucoromycota</taxon>
        <taxon>Glomeromycotina</taxon>
        <taxon>Glomeromycetes</taxon>
        <taxon>Glomerales</taxon>
        <taxon>Glomeraceae</taxon>
        <taxon>Rhizophagus</taxon>
    </lineage>
</organism>
<sequence length="152" mass="16730">MTETIKPKNTNISGATSETEVTSPVFPEDLQKSYPQKRISIAIILVPIEKKWLSLRRFKMTDKSIAKKGGAIINLFCIIGVIILIINSLASDKSDDEVNSYLSLFSVVTIILIPVSNFTPTSALALVGPGVSLSEWIAGYLLEFLPWNKFKA</sequence>
<feature type="transmembrane region" description="Helical" evidence="2">
    <location>
        <begin position="123"/>
        <end position="142"/>
    </location>
</feature>
<evidence type="ECO:0000313" key="3">
    <source>
        <dbReference type="EMBL" id="PKY51931.1"/>
    </source>
</evidence>
<keyword evidence="2" id="KW-1133">Transmembrane helix</keyword>